<dbReference type="SUPFAM" id="SSF51338">
    <property type="entry name" value="Composite domain of metallo-dependent hydrolases"/>
    <property type="match status" value="1"/>
</dbReference>
<dbReference type="NCBIfam" id="NF011990">
    <property type="entry name" value="PRK15446.2-6"/>
    <property type="match status" value="1"/>
</dbReference>
<evidence type="ECO:0000313" key="2">
    <source>
        <dbReference type="Proteomes" id="UP000245048"/>
    </source>
</evidence>
<keyword evidence="2" id="KW-1185">Reference proteome</keyword>
<dbReference type="GO" id="GO:0019700">
    <property type="term" value="P:organic phosphonate catabolic process"/>
    <property type="evidence" value="ECO:0007669"/>
    <property type="project" value="InterPro"/>
</dbReference>
<dbReference type="PANTHER" id="PTHR43135:SF3">
    <property type="entry name" value="ALPHA-D-RIBOSE 1-METHYLPHOSPHONATE 5-TRIPHOSPHATE DIPHOSPHATASE"/>
    <property type="match status" value="1"/>
</dbReference>
<dbReference type="InterPro" id="IPR032466">
    <property type="entry name" value="Metal_Hydrolase"/>
</dbReference>
<comment type="caution">
    <text evidence="1">The sequence shown here is derived from an EMBL/GenBank/DDBJ whole genome shotgun (WGS) entry which is preliminary data.</text>
</comment>
<dbReference type="Gene3D" id="3.20.20.140">
    <property type="entry name" value="Metal-dependent hydrolases"/>
    <property type="match status" value="2"/>
</dbReference>
<dbReference type="AlphaFoldDB" id="A0A2U1UZT6"/>
<dbReference type="PIRSF" id="PIRSF038971">
    <property type="entry name" value="PhnM"/>
    <property type="match status" value="1"/>
</dbReference>
<sequence>MMQASGTARGTDEWLIEDGTVLAGEGGALRPGALALGGGVVREAARPGARRLDAGGLLVLPGIVDIHGDAHERQFQPRPGVALPPALALRDSAAQLLAAGITTAFLGVTLSWEPGLRSLQAWRTLLAGLAALRATPGGWRGADLRVHLRFEADNLEALDEAVADIAAGRVHLLAFNDHTPGILRKLGQEAAAAKYAERAGVSVAAFRALAEAAAARRAGVPAARLRLAAAARAAGLPIASHDDATVEERAMFRALGAGICEFPMAEAVAEAARAAGEAVVMGAPNVVRGGSHLGWASAAPLAERGLVTVLASDYVWPSLLEAAFVLESRGVLDLPAAWALVSANPAAAAGLADRGRLSPGLRGDVVLVDPDRRAPVAVFCGGGLAWVAPEAASRLMPMPAMA</sequence>
<dbReference type="NCBIfam" id="NF011984">
    <property type="entry name" value="PRK15446.1-5"/>
    <property type="match status" value="1"/>
</dbReference>
<dbReference type="Proteomes" id="UP000245048">
    <property type="component" value="Unassembled WGS sequence"/>
</dbReference>
<dbReference type="OrthoDB" id="9785413at2"/>
<dbReference type="PANTHER" id="PTHR43135">
    <property type="entry name" value="ALPHA-D-RIBOSE 1-METHYLPHOSPHONATE 5-TRIPHOSPHATE DIPHOSPHATASE"/>
    <property type="match status" value="1"/>
</dbReference>
<organism evidence="1 2">
    <name type="scientific">Teichococcus aestuarii</name>
    <dbReference type="NCBI Taxonomy" id="568898"/>
    <lineage>
        <taxon>Bacteria</taxon>
        <taxon>Pseudomonadati</taxon>
        <taxon>Pseudomonadota</taxon>
        <taxon>Alphaproteobacteria</taxon>
        <taxon>Acetobacterales</taxon>
        <taxon>Roseomonadaceae</taxon>
        <taxon>Roseomonas</taxon>
    </lineage>
</organism>
<dbReference type="InterPro" id="IPR011059">
    <property type="entry name" value="Metal-dep_hydrolase_composite"/>
</dbReference>
<gene>
    <name evidence="1" type="ORF">CR165_19615</name>
</gene>
<dbReference type="RefSeq" id="WP_109518650.1">
    <property type="nucleotide sequence ID" value="NZ_PDOA01000018.1"/>
</dbReference>
<dbReference type="InterPro" id="IPR051781">
    <property type="entry name" value="Metallo-dep_Hydrolase"/>
</dbReference>
<dbReference type="SUPFAM" id="SSF51556">
    <property type="entry name" value="Metallo-dependent hydrolases"/>
    <property type="match status" value="1"/>
</dbReference>
<name>A0A2U1UZT6_9PROT</name>
<dbReference type="GO" id="GO:0016810">
    <property type="term" value="F:hydrolase activity, acting on carbon-nitrogen (but not peptide) bonds"/>
    <property type="evidence" value="ECO:0007669"/>
    <property type="project" value="InterPro"/>
</dbReference>
<accession>A0A2U1UZT6</accession>
<dbReference type="NCBIfam" id="NF011987">
    <property type="entry name" value="PRK15446.2-3"/>
    <property type="match status" value="1"/>
</dbReference>
<dbReference type="InterPro" id="IPR012696">
    <property type="entry name" value="PhnM"/>
</dbReference>
<dbReference type="EMBL" id="PDOA01000018">
    <property type="protein sequence ID" value="PWC27165.1"/>
    <property type="molecule type" value="Genomic_DNA"/>
</dbReference>
<evidence type="ECO:0000313" key="1">
    <source>
        <dbReference type="EMBL" id="PWC27165.1"/>
    </source>
</evidence>
<proteinExistence type="predicted"/>
<reference evidence="2" key="1">
    <citation type="submission" date="2017-10" db="EMBL/GenBank/DDBJ databases">
        <authorList>
            <person name="Toshchakov S.V."/>
            <person name="Goeva M.A."/>
        </authorList>
    </citation>
    <scope>NUCLEOTIDE SEQUENCE [LARGE SCALE GENOMIC DNA]</scope>
    <source>
        <strain evidence="2">JR1/69-1-13</strain>
    </source>
</reference>
<protein>
    <submittedName>
        <fullName evidence="1">Alpha-D-ribose 1-methylphosphonate 5-triphosphate diphosphatase</fullName>
    </submittedName>
</protein>